<protein>
    <submittedName>
        <fullName evidence="1">Uncharacterized protein</fullName>
    </submittedName>
</protein>
<evidence type="ECO:0000313" key="1">
    <source>
        <dbReference type="EMBL" id="KKZ73144.1"/>
    </source>
</evidence>
<dbReference type="OrthoDB" id="3618373at2"/>
<sequence>MAIATWTGRSRDPAVVSADIARALTAELRLPAPPPAQVLAGDSEGVPAGSLLPPRERFSGMPALTECFVYVDARAPRPFELRASVLTGRAIRRSFGLGLLQYAVPLTVPVPGPVALGERRHGRPSAFEGDPETARRLGADSELLTLADHVSATVAGPDSTHQWKVDRFLTVQPQTAGGLLLARTLHRQTAGGWTLGAEAVLALAARIENALI</sequence>
<comment type="caution">
    <text evidence="1">The sequence shown here is derived from an EMBL/GenBank/DDBJ whole genome shotgun (WGS) entry which is preliminary data.</text>
</comment>
<gene>
    <name evidence="1" type="ORF">VO63_14180</name>
</gene>
<name>A0A2P2GNT2_STREW</name>
<dbReference type="RefSeq" id="WP_046908124.1">
    <property type="nucleotide sequence ID" value="NZ_BAAAXG010000004.1"/>
</dbReference>
<proteinExistence type="predicted"/>
<dbReference type="AlphaFoldDB" id="A0A2P2GNT2"/>
<accession>A0A2P2GNT2</accession>
<reference evidence="1 2" key="1">
    <citation type="submission" date="2015-05" db="EMBL/GenBank/DDBJ databases">
        <title>Draft Genome assembly of Streptomyces showdoensis.</title>
        <authorList>
            <person name="Thapa K.K."/>
            <person name="Metsa-Ketela M."/>
        </authorList>
    </citation>
    <scope>NUCLEOTIDE SEQUENCE [LARGE SCALE GENOMIC DNA]</scope>
    <source>
        <strain evidence="1 2">ATCC 15227</strain>
    </source>
</reference>
<organism evidence="1 2">
    <name type="scientific">Streptomyces showdoensis</name>
    <dbReference type="NCBI Taxonomy" id="68268"/>
    <lineage>
        <taxon>Bacteria</taxon>
        <taxon>Bacillati</taxon>
        <taxon>Actinomycetota</taxon>
        <taxon>Actinomycetes</taxon>
        <taxon>Kitasatosporales</taxon>
        <taxon>Streptomycetaceae</taxon>
        <taxon>Streptomyces</taxon>
    </lineage>
</organism>
<keyword evidence="2" id="KW-1185">Reference proteome</keyword>
<evidence type="ECO:0000313" key="2">
    <source>
        <dbReference type="Proteomes" id="UP000265325"/>
    </source>
</evidence>
<dbReference type="EMBL" id="LAQS01000019">
    <property type="protein sequence ID" value="KKZ73144.1"/>
    <property type="molecule type" value="Genomic_DNA"/>
</dbReference>
<dbReference type="Proteomes" id="UP000265325">
    <property type="component" value="Unassembled WGS sequence"/>
</dbReference>